<evidence type="ECO:0000313" key="5">
    <source>
        <dbReference type="EMBL" id="KAH7152951.1"/>
    </source>
</evidence>
<dbReference type="PROSITE" id="PS00455">
    <property type="entry name" value="AMP_BINDING"/>
    <property type="match status" value="1"/>
</dbReference>
<proteinExistence type="inferred from homology"/>
<comment type="caution">
    <text evidence="5">The sequence shown here is derived from an EMBL/GenBank/DDBJ whole genome shotgun (WGS) entry which is preliminary data.</text>
</comment>
<reference evidence="5" key="1">
    <citation type="journal article" date="2021" name="Nat. Commun.">
        <title>Genetic determinants of endophytism in the Arabidopsis root mycobiome.</title>
        <authorList>
            <person name="Mesny F."/>
            <person name="Miyauchi S."/>
            <person name="Thiergart T."/>
            <person name="Pickel B."/>
            <person name="Atanasova L."/>
            <person name="Karlsson M."/>
            <person name="Huettel B."/>
            <person name="Barry K.W."/>
            <person name="Haridas S."/>
            <person name="Chen C."/>
            <person name="Bauer D."/>
            <person name="Andreopoulos W."/>
            <person name="Pangilinan J."/>
            <person name="LaButti K."/>
            <person name="Riley R."/>
            <person name="Lipzen A."/>
            <person name="Clum A."/>
            <person name="Drula E."/>
            <person name="Henrissat B."/>
            <person name="Kohler A."/>
            <person name="Grigoriev I.V."/>
            <person name="Martin F.M."/>
            <person name="Hacquard S."/>
        </authorList>
    </citation>
    <scope>NUCLEOTIDE SEQUENCE</scope>
    <source>
        <strain evidence="5">MPI-CAGE-AT-0147</strain>
    </source>
</reference>
<dbReference type="PANTHER" id="PTHR24096:SF149">
    <property type="entry name" value="AMP-BINDING DOMAIN-CONTAINING PROTEIN-RELATED"/>
    <property type="match status" value="1"/>
</dbReference>
<dbReference type="GO" id="GO:0019748">
    <property type="term" value="P:secondary metabolic process"/>
    <property type="evidence" value="ECO:0007669"/>
    <property type="project" value="TreeGrafter"/>
</dbReference>
<dbReference type="GO" id="GO:0016405">
    <property type="term" value="F:CoA-ligase activity"/>
    <property type="evidence" value="ECO:0007669"/>
    <property type="project" value="TreeGrafter"/>
</dbReference>
<dbReference type="InterPro" id="IPR000873">
    <property type="entry name" value="AMP-dep_synth/lig_dom"/>
</dbReference>
<evidence type="ECO:0000256" key="1">
    <source>
        <dbReference type="ARBA" id="ARBA00006432"/>
    </source>
</evidence>
<dbReference type="OrthoDB" id="6509636at2759"/>
<dbReference type="InterPro" id="IPR020845">
    <property type="entry name" value="AMP-binding_CS"/>
</dbReference>
<dbReference type="InterPro" id="IPR025110">
    <property type="entry name" value="AMP-bd_C"/>
</dbReference>
<dbReference type="PANTHER" id="PTHR24096">
    <property type="entry name" value="LONG-CHAIN-FATTY-ACID--COA LIGASE"/>
    <property type="match status" value="1"/>
</dbReference>
<keyword evidence="2" id="KW-0436">Ligase</keyword>
<dbReference type="Pfam" id="PF13193">
    <property type="entry name" value="AMP-binding_C"/>
    <property type="match status" value="1"/>
</dbReference>
<dbReference type="EMBL" id="JAGMUV010000006">
    <property type="protein sequence ID" value="KAH7152951.1"/>
    <property type="molecule type" value="Genomic_DNA"/>
</dbReference>
<dbReference type="SUPFAM" id="SSF56801">
    <property type="entry name" value="Acetyl-CoA synthetase-like"/>
    <property type="match status" value="1"/>
</dbReference>
<evidence type="ECO:0008006" key="7">
    <source>
        <dbReference type="Google" id="ProtNLM"/>
    </source>
</evidence>
<feature type="domain" description="AMP-dependent synthetase/ligase" evidence="3">
    <location>
        <begin position="30"/>
        <end position="408"/>
    </location>
</feature>
<keyword evidence="6" id="KW-1185">Reference proteome</keyword>
<evidence type="ECO:0000259" key="4">
    <source>
        <dbReference type="Pfam" id="PF13193"/>
    </source>
</evidence>
<accession>A0A9P9J823</accession>
<organism evidence="5 6">
    <name type="scientific">Dactylonectria macrodidyma</name>
    <dbReference type="NCBI Taxonomy" id="307937"/>
    <lineage>
        <taxon>Eukaryota</taxon>
        <taxon>Fungi</taxon>
        <taxon>Dikarya</taxon>
        <taxon>Ascomycota</taxon>
        <taxon>Pezizomycotina</taxon>
        <taxon>Sordariomycetes</taxon>
        <taxon>Hypocreomycetidae</taxon>
        <taxon>Hypocreales</taxon>
        <taxon>Nectriaceae</taxon>
        <taxon>Dactylonectria</taxon>
    </lineage>
</organism>
<dbReference type="AlphaFoldDB" id="A0A9P9J823"/>
<dbReference type="Pfam" id="PF00501">
    <property type="entry name" value="AMP-binding"/>
    <property type="match status" value="1"/>
</dbReference>
<evidence type="ECO:0000256" key="2">
    <source>
        <dbReference type="ARBA" id="ARBA00022598"/>
    </source>
</evidence>
<evidence type="ECO:0000313" key="6">
    <source>
        <dbReference type="Proteomes" id="UP000738349"/>
    </source>
</evidence>
<dbReference type="Gene3D" id="3.40.50.12780">
    <property type="entry name" value="N-terminal domain of ligase-like"/>
    <property type="match status" value="1"/>
</dbReference>
<dbReference type="Gene3D" id="3.30.300.30">
    <property type="match status" value="1"/>
</dbReference>
<dbReference type="InterPro" id="IPR042099">
    <property type="entry name" value="ANL_N_sf"/>
</dbReference>
<sequence>MIYNQDNVVPIPSVDVLTFLFDSEHCRAKEDTPIHAEARDPQRYITKSQARGLTKNIAYFLRHSFGIGATGPGKDVVVTVSTGQSALACLFFGVVAAEGIYSAASPASTVKDLARQIRDGPGKVVVCSQDLKQLTVDAAKSAGLSERNVLVLRSHPEIKLESADGTLACGFKDSLDWKRITDSRELEKSKICILYSSGTTGLPKGMLISHTNIVAEATLPAAVSRPVYDEEARQGNPFHHRTLGHLPTAHIAGVQGYFINPFYEGGIVYWMPTFKFDDFLRYCDELRITGFFTVPPIYMAIAKHPAVKDQFRHMRSAICGAAPLTGELQQAATKKMKMASSVRQTWGLSETTGSATFVTPGTPVTMGSLGSPLPNVLLRLVDDDETDVKPGEPGEALIKGPIVTQGYHNNPDANQKTFTTDGWLRTGDILEIKGTDLFIVDRKKELIKYKGLQVAPAELEGILASHTAVVDAAVIGIAQDGTEVPRAYVVLAPPAKGEVSETDLIEYVQSKVSDHKRLRGGVRFVDAVPRSPSGKILRKDVREMRRLEERDSRL</sequence>
<comment type="similarity">
    <text evidence="1">Belongs to the ATP-dependent AMP-binding enzyme family.</text>
</comment>
<protein>
    <recommendedName>
        <fullName evidence="7">4-coumarate-CoA ligase</fullName>
    </recommendedName>
</protein>
<gene>
    <name evidence="5" type="ORF">EDB81DRAFT_790105</name>
</gene>
<feature type="domain" description="AMP-binding enzyme C-terminal" evidence="4">
    <location>
        <begin position="458"/>
        <end position="535"/>
    </location>
</feature>
<dbReference type="FunFam" id="3.30.300.30:FF:000007">
    <property type="entry name" value="4-coumarate--CoA ligase 2"/>
    <property type="match status" value="1"/>
</dbReference>
<evidence type="ECO:0000259" key="3">
    <source>
        <dbReference type="Pfam" id="PF00501"/>
    </source>
</evidence>
<dbReference type="Proteomes" id="UP000738349">
    <property type="component" value="Unassembled WGS sequence"/>
</dbReference>
<dbReference type="InterPro" id="IPR045851">
    <property type="entry name" value="AMP-bd_C_sf"/>
</dbReference>
<name>A0A9P9J823_9HYPO</name>